<dbReference type="Gene3D" id="3.40.50.1010">
    <property type="entry name" value="5'-nuclease"/>
    <property type="match status" value="1"/>
</dbReference>
<dbReference type="Proteomes" id="UP000030649">
    <property type="component" value="Unassembled WGS sequence"/>
</dbReference>
<dbReference type="PANTHER" id="PTHR39550:SF1">
    <property type="entry name" value="SLL0658 PROTEIN"/>
    <property type="match status" value="1"/>
</dbReference>
<dbReference type="STRING" id="1238424.J07HQW1_01302"/>
<dbReference type="Pfam" id="PF11848">
    <property type="entry name" value="DUF3368"/>
    <property type="match status" value="1"/>
</dbReference>
<dbReference type="EMBL" id="KE356560">
    <property type="protein sequence ID" value="ERG91268.1"/>
    <property type="molecule type" value="Genomic_DNA"/>
</dbReference>
<sequence length="165" mass="17684">MTVVIDTSALISLAIGDVLDQILAAFDVITTPAVIEELEETAEHDDRHGTAATTLLRQTDALTVQDADGTSFETSRVDAGEASCVAVARDVDAAFLVTDDYRALPELQGLVDAEVAVSPIVLRALVKRDALSSEDAGTAFETIAAGRDWLDAPIYRYARRLFDES</sequence>
<dbReference type="HOGENOM" id="CLU_123158_1_0_2"/>
<proteinExistence type="predicted"/>
<dbReference type="SMART" id="SM00670">
    <property type="entry name" value="PINc"/>
    <property type="match status" value="1"/>
</dbReference>
<protein>
    <submittedName>
        <fullName evidence="2">Putative nucleic acid-binding protein, contains PIN domain protein</fullName>
    </submittedName>
</protein>
<evidence type="ECO:0000313" key="2">
    <source>
        <dbReference type="EMBL" id="ERG91268.1"/>
    </source>
</evidence>
<dbReference type="AlphaFoldDB" id="U1N4E5"/>
<evidence type="ECO:0000259" key="1">
    <source>
        <dbReference type="SMART" id="SM00670"/>
    </source>
</evidence>
<dbReference type="InterPro" id="IPR002716">
    <property type="entry name" value="PIN_dom"/>
</dbReference>
<accession>U1N4E5</accession>
<organism evidence="2 3">
    <name type="scientific">Haloquadratum walsbyi J07HQW1</name>
    <dbReference type="NCBI Taxonomy" id="1238424"/>
    <lineage>
        <taxon>Archaea</taxon>
        <taxon>Methanobacteriati</taxon>
        <taxon>Methanobacteriota</taxon>
        <taxon>Stenosarchaea group</taxon>
        <taxon>Halobacteria</taxon>
        <taxon>Halobacteriales</taxon>
        <taxon>Haloferacaceae</taxon>
        <taxon>Haloquadratum</taxon>
    </lineage>
</organism>
<gene>
    <name evidence="2" type="ORF">J07HQW1_01302</name>
</gene>
<dbReference type="InterPro" id="IPR029060">
    <property type="entry name" value="PIN-like_dom_sf"/>
</dbReference>
<feature type="domain" description="PIN" evidence="1">
    <location>
        <begin position="1"/>
        <end position="105"/>
    </location>
</feature>
<dbReference type="SUPFAM" id="SSF88723">
    <property type="entry name" value="PIN domain-like"/>
    <property type="match status" value="1"/>
</dbReference>
<reference evidence="2 3" key="1">
    <citation type="journal article" date="2013" name="PLoS ONE">
        <title>Assembly-driven community genomics of a hypersaline microbial ecosystem.</title>
        <authorList>
            <person name="Podell S."/>
            <person name="Ugalde J.A."/>
            <person name="Narasingarao P."/>
            <person name="Banfield J.F."/>
            <person name="Heidelberg K.B."/>
            <person name="Allen E.E."/>
        </authorList>
    </citation>
    <scope>NUCLEOTIDE SEQUENCE [LARGE SCALE GENOMIC DNA]</scope>
    <source>
        <strain evidence="3">J07HQW1</strain>
    </source>
</reference>
<name>U1N4E5_9EURY</name>
<evidence type="ECO:0000313" key="3">
    <source>
        <dbReference type="Proteomes" id="UP000030649"/>
    </source>
</evidence>
<dbReference type="InterPro" id="IPR021799">
    <property type="entry name" value="PIN-like_prokaryotic"/>
</dbReference>
<dbReference type="PANTHER" id="PTHR39550">
    <property type="entry name" value="SLL0658 PROTEIN"/>
    <property type="match status" value="1"/>
</dbReference>